<comment type="caution">
    <text evidence="1">The sequence shown here is derived from an EMBL/GenBank/DDBJ whole genome shotgun (WGS) entry which is preliminary data.</text>
</comment>
<evidence type="ECO:0000313" key="1">
    <source>
        <dbReference type="EMBL" id="MZZ14664.1"/>
    </source>
</evidence>
<gene>
    <name evidence="1" type="primary">yscW</name>
    <name evidence="1" type="ORF">GUL26_20670</name>
</gene>
<dbReference type="RefSeq" id="WP_016253569.1">
    <property type="nucleotide sequence ID" value="NZ_CAADKB010000048.1"/>
</dbReference>
<dbReference type="EMBL" id="WXZT01000014">
    <property type="protein sequence ID" value="MZZ14664.1"/>
    <property type="molecule type" value="Genomic_DNA"/>
</dbReference>
<protein>
    <submittedName>
        <fullName evidence="1">Type III secretion system chaperone YscW</fullName>
    </submittedName>
</protein>
<dbReference type="Gene3D" id="2.60.40.2990">
    <property type="match status" value="1"/>
</dbReference>
<proteinExistence type="predicted"/>
<dbReference type="eggNOG" id="ENOG503345J">
    <property type="taxonomic scope" value="Bacteria"/>
</dbReference>
<organism evidence="1 2">
    <name type="scientific">Pseudomonas aeruginosa</name>
    <dbReference type="NCBI Taxonomy" id="287"/>
    <lineage>
        <taxon>Bacteria</taxon>
        <taxon>Pseudomonadati</taxon>
        <taxon>Pseudomonadota</taxon>
        <taxon>Gammaproteobacteria</taxon>
        <taxon>Pseudomonadales</taxon>
        <taxon>Pseudomonadaceae</taxon>
        <taxon>Pseudomonas</taxon>
    </lineage>
</organism>
<sequence>MLLPLALLLGGCVSQPAPMSPKVTVGGSVGGVSLQARQAQLRLRLYAVVQGRMQTIAERRYWVSGLPLRYAFDLEVDRLEGEALYLRTELSWVGVAAVQASAWQQVAAGVDERVRLVRRDCFPNCTAARPEERSGND</sequence>
<dbReference type="Proteomes" id="UP000644192">
    <property type="component" value="Unassembled WGS sequence"/>
</dbReference>
<dbReference type="AlphaFoldDB" id="A0A080VSY4"/>
<accession>A0A080VSY4</accession>
<name>A0A080VSY4_PSEAI</name>
<dbReference type="NCBIfam" id="TIGR02567">
    <property type="entry name" value="YscW"/>
    <property type="match status" value="1"/>
</dbReference>
<dbReference type="Pfam" id="PF09619">
    <property type="entry name" value="YscW"/>
    <property type="match status" value="1"/>
</dbReference>
<evidence type="ECO:0000313" key="2">
    <source>
        <dbReference type="Proteomes" id="UP000644192"/>
    </source>
</evidence>
<reference evidence="1" key="1">
    <citation type="submission" date="2020-01" db="EMBL/GenBank/DDBJ databases">
        <title>Bacteria Cultured from War Wounds Associated with the Conflict in Eastern Ukraine.</title>
        <authorList>
            <person name="Snesrud E."/>
            <person name="Galac M.R."/>
            <person name="Mc Gann P."/>
            <person name="Valentine K."/>
            <person name="Viacheslav K."/>
        </authorList>
    </citation>
    <scope>NUCLEOTIDE SEQUENCE</scope>
    <source>
        <strain evidence="1">VNMU148</strain>
    </source>
</reference>
<dbReference type="InterPro" id="IPR053740">
    <property type="entry name" value="T3SS_Pilotin"/>
</dbReference>
<dbReference type="InterPro" id="IPR039366">
    <property type="entry name" value="Pilotin"/>
</dbReference>